<dbReference type="AlphaFoldDB" id="A0A317C3Y4"/>
<organism evidence="1 2">
    <name type="scientific">Leucothrix pacifica</name>
    <dbReference type="NCBI Taxonomy" id="1247513"/>
    <lineage>
        <taxon>Bacteria</taxon>
        <taxon>Pseudomonadati</taxon>
        <taxon>Pseudomonadota</taxon>
        <taxon>Gammaproteobacteria</taxon>
        <taxon>Thiotrichales</taxon>
        <taxon>Thiotrichaceae</taxon>
        <taxon>Leucothrix</taxon>
    </lineage>
</organism>
<accession>A0A317C3Y4</accession>
<dbReference type="Proteomes" id="UP000245539">
    <property type="component" value="Unassembled WGS sequence"/>
</dbReference>
<keyword evidence="2" id="KW-1185">Reference proteome</keyword>
<comment type="caution">
    <text evidence="1">The sequence shown here is derived from an EMBL/GenBank/DDBJ whole genome shotgun (WGS) entry which is preliminary data.</text>
</comment>
<dbReference type="OrthoDB" id="5750613at2"/>
<protein>
    <recommendedName>
        <fullName evidence="3">AAA-ATPase-like domain-containing protein</fullName>
    </recommendedName>
</protein>
<sequence length="137" mass="15621">MITHQLLLTNDFDGLKALFQRFFSSIPYNWYSNNDIQQYEGYYASVFYSYFASLGLDITVEDATNLGRIDMTLLFNDQVYIFEFKVVELAPEGKALQQIIDKGYADKFKGLGKAIHLVGVEFSKESRNVVGFGVESL</sequence>
<dbReference type="Pfam" id="PF08011">
    <property type="entry name" value="PDDEXK_9"/>
    <property type="match status" value="1"/>
</dbReference>
<gene>
    <name evidence="1" type="ORF">DKW60_18775</name>
</gene>
<dbReference type="InterPro" id="IPR012547">
    <property type="entry name" value="PDDEXK_9"/>
</dbReference>
<name>A0A317C3Y4_9GAMM</name>
<reference evidence="1 2" key="1">
    <citation type="submission" date="2018-05" db="EMBL/GenBank/DDBJ databases">
        <title>Leucothrix arctica sp. nov., isolated from Arctic seawater.</title>
        <authorList>
            <person name="Choi A."/>
            <person name="Baek K."/>
        </authorList>
    </citation>
    <scope>NUCLEOTIDE SEQUENCE [LARGE SCALE GENOMIC DNA]</scope>
    <source>
        <strain evidence="1 2">JCM 18388</strain>
    </source>
</reference>
<evidence type="ECO:0008006" key="3">
    <source>
        <dbReference type="Google" id="ProtNLM"/>
    </source>
</evidence>
<evidence type="ECO:0000313" key="2">
    <source>
        <dbReference type="Proteomes" id="UP000245539"/>
    </source>
</evidence>
<evidence type="ECO:0000313" key="1">
    <source>
        <dbReference type="EMBL" id="PWQ92901.1"/>
    </source>
</evidence>
<proteinExistence type="predicted"/>
<dbReference type="EMBL" id="QGKM01000074">
    <property type="protein sequence ID" value="PWQ92901.1"/>
    <property type="molecule type" value="Genomic_DNA"/>
</dbReference>